<dbReference type="InterPro" id="IPR050266">
    <property type="entry name" value="AB_hydrolase_sf"/>
</dbReference>
<sequence>MFEGFRTETVDVGGARIRARVGGQGPPLLLLHGSPQTLAMWHLVAPKLTDDFTVVATDLRGYGDSSKPVSDEEHTPYSKRTMAEDQVSVMRHFGFERFALCGHDRGGRVGYRMALDHPGVVTKLAVLDIIPTWEAFSRADMAFGMGYWHWFFLAQPFDLPERLLAAEPEKALFRGGSEAIAPEAMEEYVRCLRNPETIQATCEDYRAAATLDYEHDAEDREAGRRITCPLLALWGSRGFLEGHYDVLAVWRGWADDVDGRAIDSGHYIPEEAPEETLAEVREFFGEGELR</sequence>
<keyword evidence="2" id="KW-0378">Hydrolase</keyword>
<dbReference type="Pfam" id="PF00561">
    <property type="entry name" value="Abhydrolase_1"/>
    <property type="match status" value="1"/>
</dbReference>
<protein>
    <submittedName>
        <fullName evidence="2">Hydrolase, alpha/beta fold family</fullName>
    </submittedName>
</protein>
<evidence type="ECO:0000313" key="2">
    <source>
        <dbReference type="EMBL" id="CAA9431542.1"/>
    </source>
</evidence>
<reference evidence="2" key="1">
    <citation type="submission" date="2020-02" db="EMBL/GenBank/DDBJ databases">
        <authorList>
            <person name="Meier V. D."/>
        </authorList>
    </citation>
    <scope>NUCLEOTIDE SEQUENCE</scope>
    <source>
        <strain evidence="2">AVDCRST_MAG03</strain>
    </source>
</reference>
<organism evidence="2">
    <name type="scientific">uncultured Rubrobacteraceae bacterium</name>
    <dbReference type="NCBI Taxonomy" id="349277"/>
    <lineage>
        <taxon>Bacteria</taxon>
        <taxon>Bacillati</taxon>
        <taxon>Actinomycetota</taxon>
        <taxon>Rubrobacteria</taxon>
        <taxon>Rubrobacterales</taxon>
        <taxon>Rubrobacteraceae</taxon>
        <taxon>environmental samples</taxon>
    </lineage>
</organism>
<accession>A0A6J4Q5Z9</accession>
<dbReference type="SUPFAM" id="SSF53474">
    <property type="entry name" value="alpha/beta-Hydrolases"/>
    <property type="match status" value="1"/>
</dbReference>
<name>A0A6J4Q5Z9_9ACTN</name>
<evidence type="ECO:0000259" key="1">
    <source>
        <dbReference type="Pfam" id="PF00561"/>
    </source>
</evidence>
<dbReference type="PRINTS" id="PR00111">
    <property type="entry name" value="ABHYDROLASE"/>
</dbReference>
<dbReference type="EMBL" id="CADCUT010000200">
    <property type="protein sequence ID" value="CAA9431542.1"/>
    <property type="molecule type" value="Genomic_DNA"/>
</dbReference>
<dbReference type="AlphaFoldDB" id="A0A6J4Q5Z9"/>
<dbReference type="GO" id="GO:0016020">
    <property type="term" value="C:membrane"/>
    <property type="evidence" value="ECO:0007669"/>
    <property type="project" value="TreeGrafter"/>
</dbReference>
<dbReference type="InterPro" id="IPR000073">
    <property type="entry name" value="AB_hydrolase_1"/>
</dbReference>
<dbReference type="PANTHER" id="PTHR43798:SF33">
    <property type="entry name" value="HYDROLASE, PUTATIVE (AFU_ORTHOLOGUE AFUA_2G14860)-RELATED"/>
    <property type="match status" value="1"/>
</dbReference>
<gene>
    <name evidence="2" type="ORF">AVDCRST_MAG03-3277</name>
</gene>
<proteinExistence type="predicted"/>
<dbReference type="PANTHER" id="PTHR43798">
    <property type="entry name" value="MONOACYLGLYCEROL LIPASE"/>
    <property type="match status" value="1"/>
</dbReference>
<dbReference type="Gene3D" id="3.40.50.1820">
    <property type="entry name" value="alpha/beta hydrolase"/>
    <property type="match status" value="1"/>
</dbReference>
<dbReference type="GO" id="GO:0016787">
    <property type="term" value="F:hydrolase activity"/>
    <property type="evidence" value="ECO:0007669"/>
    <property type="project" value="UniProtKB-KW"/>
</dbReference>
<dbReference type="InterPro" id="IPR029058">
    <property type="entry name" value="AB_hydrolase_fold"/>
</dbReference>
<feature type="domain" description="AB hydrolase-1" evidence="1">
    <location>
        <begin position="26"/>
        <end position="273"/>
    </location>
</feature>